<sequence length="494" mass="56407">MAMDTSSMSFTEEKWFERISHKMKPTAVDESPHSQAFQKSWTTAQDGSAWFKAHAGRGPPIAHLSPLERALNAEYQNLRKSDYHCYCLDLAIWPATSFVADMVNGMSSIQVFCFGYSSWDTPHVAPVQLITSVDSTPSILVRHNGEWKSLLSFLTTCIRNPHPSTSFPILREMWDSNGKSFPLESLPAELRENIYHKAFTHGLPPTATHPQIFPYRYAEPSRKTSRFGAQGYVPTRYRPNLGLFFTNKRVYAEASHLLYTTSIWHFTPAEPGRGLRDPFSAFLKTLHPIDRAKIRFVELHYTHKELLKLFGARLSKKYNWVPADGPLLMRKERLGFRRFGVTFPPACEMLRYEWLWDPDMGCQTQVVEWILSSMRGFVGHLDEGAVALEGHVRGRQKEAFLEGLRGQREIEMGEVERKVDAEGVEDGNERVDGAFGAEVGVDLMVPEQMEFAGAKGDRRPSWIRREGHGLDHWDEGYEDECDAMSMHTEDEVNL</sequence>
<dbReference type="EMBL" id="ML977142">
    <property type="protein sequence ID" value="KAF1990449.1"/>
    <property type="molecule type" value="Genomic_DNA"/>
</dbReference>
<dbReference type="InterPro" id="IPR038883">
    <property type="entry name" value="AN11006-like"/>
</dbReference>
<accession>A0A6G1HBQ8</accession>
<reference evidence="1" key="1">
    <citation type="journal article" date="2020" name="Stud. Mycol.">
        <title>101 Dothideomycetes genomes: a test case for predicting lifestyles and emergence of pathogens.</title>
        <authorList>
            <person name="Haridas S."/>
            <person name="Albert R."/>
            <person name="Binder M."/>
            <person name="Bloem J."/>
            <person name="Labutti K."/>
            <person name="Salamov A."/>
            <person name="Andreopoulos B."/>
            <person name="Baker S."/>
            <person name="Barry K."/>
            <person name="Bills G."/>
            <person name="Bluhm B."/>
            <person name="Cannon C."/>
            <person name="Castanera R."/>
            <person name="Culley D."/>
            <person name="Daum C."/>
            <person name="Ezra D."/>
            <person name="Gonzalez J."/>
            <person name="Henrissat B."/>
            <person name="Kuo A."/>
            <person name="Liang C."/>
            <person name="Lipzen A."/>
            <person name="Lutzoni F."/>
            <person name="Magnuson J."/>
            <person name="Mondo S."/>
            <person name="Nolan M."/>
            <person name="Ohm R."/>
            <person name="Pangilinan J."/>
            <person name="Park H.-J."/>
            <person name="Ramirez L."/>
            <person name="Alfaro M."/>
            <person name="Sun H."/>
            <person name="Tritt A."/>
            <person name="Yoshinaga Y."/>
            <person name="Zwiers L.-H."/>
            <person name="Turgeon B."/>
            <person name="Goodwin S."/>
            <person name="Spatafora J."/>
            <person name="Crous P."/>
            <person name="Grigoriev I."/>
        </authorList>
    </citation>
    <scope>NUCLEOTIDE SEQUENCE</scope>
    <source>
        <strain evidence="1">CBS 113979</strain>
    </source>
</reference>
<protein>
    <submittedName>
        <fullName evidence="1">Uncharacterized protein</fullName>
    </submittedName>
</protein>
<evidence type="ECO:0000313" key="1">
    <source>
        <dbReference type="EMBL" id="KAF1990449.1"/>
    </source>
</evidence>
<organism evidence="1 2">
    <name type="scientific">Aulographum hederae CBS 113979</name>
    <dbReference type="NCBI Taxonomy" id="1176131"/>
    <lineage>
        <taxon>Eukaryota</taxon>
        <taxon>Fungi</taxon>
        <taxon>Dikarya</taxon>
        <taxon>Ascomycota</taxon>
        <taxon>Pezizomycotina</taxon>
        <taxon>Dothideomycetes</taxon>
        <taxon>Pleosporomycetidae</taxon>
        <taxon>Aulographales</taxon>
        <taxon>Aulographaceae</taxon>
    </lineage>
</organism>
<dbReference type="PANTHER" id="PTHR42085">
    <property type="entry name" value="F-BOX DOMAIN-CONTAINING PROTEIN"/>
    <property type="match status" value="1"/>
</dbReference>
<dbReference type="Proteomes" id="UP000800041">
    <property type="component" value="Unassembled WGS sequence"/>
</dbReference>
<dbReference type="OrthoDB" id="5335493at2759"/>
<keyword evidence="2" id="KW-1185">Reference proteome</keyword>
<name>A0A6G1HBQ8_9PEZI</name>
<gene>
    <name evidence="1" type="ORF">K402DRAFT_451408</name>
</gene>
<dbReference type="PANTHER" id="PTHR42085:SF1">
    <property type="entry name" value="F-BOX DOMAIN-CONTAINING PROTEIN"/>
    <property type="match status" value="1"/>
</dbReference>
<dbReference type="AlphaFoldDB" id="A0A6G1HBQ8"/>
<evidence type="ECO:0000313" key="2">
    <source>
        <dbReference type="Proteomes" id="UP000800041"/>
    </source>
</evidence>
<proteinExistence type="predicted"/>